<evidence type="ECO:0000313" key="2">
    <source>
        <dbReference type="EMBL" id="MVN77574.1"/>
    </source>
</evidence>
<dbReference type="GO" id="GO:0008703">
    <property type="term" value="F:5-amino-6-(5-phosphoribosylamino)uracil reductase activity"/>
    <property type="evidence" value="ECO:0007669"/>
    <property type="project" value="InterPro"/>
</dbReference>
<dbReference type="InterPro" id="IPR024072">
    <property type="entry name" value="DHFR-like_dom_sf"/>
</dbReference>
<reference evidence="2 3" key="1">
    <citation type="submission" date="2019-12" db="EMBL/GenBank/DDBJ databases">
        <title>Hymenobacter sp. HMF4947 Genome sequencing and assembly.</title>
        <authorList>
            <person name="Kang H."/>
            <person name="Cha I."/>
            <person name="Kim H."/>
            <person name="Joh K."/>
        </authorList>
    </citation>
    <scope>NUCLEOTIDE SEQUENCE [LARGE SCALE GENOMIC DNA]</scope>
    <source>
        <strain evidence="2 3">HMF4947</strain>
    </source>
</reference>
<evidence type="ECO:0000259" key="1">
    <source>
        <dbReference type="Pfam" id="PF01872"/>
    </source>
</evidence>
<dbReference type="Gene3D" id="3.40.430.10">
    <property type="entry name" value="Dihydrofolate Reductase, subunit A"/>
    <property type="match status" value="1"/>
</dbReference>
<dbReference type="GO" id="GO:0009231">
    <property type="term" value="P:riboflavin biosynthetic process"/>
    <property type="evidence" value="ECO:0007669"/>
    <property type="project" value="InterPro"/>
</dbReference>
<dbReference type="Pfam" id="PF01872">
    <property type="entry name" value="RibD_C"/>
    <property type="match status" value="1"/>
</dbReference>
<dbReference type="EMBL" id="WQKZ01000003">
    <property type="protein sequence ID" value="MVN77574.1"/>
    <property type="molecule type" value="Genomic_DNA"/>
</dbReference>
<protein>
    <recommendedName>
        <fullName evidence="1">Bacterial bifunctional deaminase-reductase C-terminal domain-containing protein</fullName>
    </recommendedName>
</protein>
<feature type="domain" description="Bacterial bifunctional deaminase-reductase C-terminal" evidence="1">
    <location>
        <begin position="5"/>
        <end position="53"/>
    </location>
</feature>
<name>A0A7K1TGR2_9BACT</name>
<sequence length="64" mass="6871">MPPVLSNQGLVDEVVLMVYPVLLGRGTRFFSDQVAPCALAFVNSQVTSTGVLLTTYQSVGTLRL</sequence>
<proteinExistence type="predicted"/>
<dbReference type="SUPFAM" id="SSF53597">
    <property type="entry name" value="Dihydrofolate reductase-like"/>
    <property type="match status" value="1"/>
</dbReference>
<evidence type="ECO:0000313" key="3">
    <source>
        <dbReference type="Proteomes" id="UP000441336"/>
    </source>
</evidence>
<dbReference type="Proteomes" id="UP000441336">
    <property type="component" value="Unassembled WGS sequence"/>
</dbReference>
<dbReference type="RefSeq" id="WP_157567338.1">
    <property type="nucleotide sequence ID" value="NZ_WQKZ01000003.1"/>
</dbReference>
<comment type="caution">
    <text evidence="2">The sequence shown here is derived from an EMBL/GenBank/DDBJ whole genome shotgun (WGS) entry which is preliminary data.</text>
</comment>
<dbReference type="InterPro" id="IPR002734">
    <property type="entry name" value="RibDG_C"/>
</dbReference>
<gene>
    <name evidence="2" type="ORF">GO988_14665</name>
</gene>
<dbReference type="AlphaFoldDB" id="A0A7K1TGR2"/>
<keyword evidence="3" id="KW-1185">Reference proteome</keyword>
<accession>A0A7K1TGR2</accession>
<organism evidence="2 3">
    <name type="scientific">Hymenobacter ginkgonis</name>
    <dbReference type="NCBI Taxonomy" id="2682976"/>
    <lineage>
        <taxon>Bacteria</taxon>
        <taxon>Pseudomonadati</taxon>
        <taxon>Bacteroidota</taxon>
        <taxon>Cytophagia</taxon>
        <taxon>Cytophagales</taxon>
        <taxon>Hymenobacteraceae</taxon>
        <taxon>Hymenobacter</taxon>
    </lineage>
</organism>